<evidence type="ECO:0000313" key="13">
    <source>
        <dbReference type="Proteomes" id="UP001501358"/>
    </source>
</evidence>
<gene>
    <name evidence="12" type="ORF">GCM10010406_40330</name>
</gene>
<dbReference type="EC" id="2.1.1.77" evidence="3"/>
<evidence type="ECO:0000256" key="4">
    <source>
        <dbReference type="ARBA" id="ARBA00013346"/>
    </source>
</evidence>
<dbReference type="RefSeq" id="WP_344384592.1">
    <property type="nucleotide sequence ID" value="NZ_BAAATA010000027.1"/>
</dbReference>
<evidence type="ECO:0000256" key="9">
    <source>
        <dbReference type="ARBA" id="ARBA00030757"/>
    </source>
</evidence>
<sequence length="376" mass="40396">MSTATPPHSPAEKLRRQMIDRLTTAGALRTAPWIEAFTAVPREAFVPEFDVRGPDGMRRVRCGDADWLPAVYSDRSLLTQWDEGGTATSSSTEPGLMARMLEALDVADGHRVLEIGVGTGYNAALLSHRLGSDRVVSVDIDPALVDAARNRLNGLGHTPTLVAGDGTAGCPEHGPYDRILATCGIGVPDAWRHQVEPGGVIVSNVGCGLARLTVHADRSAAGRFLPALAAFMSARHSPGQVMPRAGQYAGILATAVGRTRSITLPVDLADPMVPFFTFLVQPDVLEVGFTQGAGEYTRGLVDPVTDSWACISPRPDGTAHLEHKGPRNLWDEREPILTHWAENGRPGPERYGLTITPDGERTLWLDKSTGASWRLP</sequence>
<evidence type="ECO:0000256" key="3">
    <source>
        <dbReference type="ARBA" id="ARBA00011890"/>
    </source>
</evidence>
<proteinExistence type="inferred from homology"/>
<dbReference type="Proteomes" id="UP001501358">
    <property type="component" value="Unassembled WGS sequence"/>
</dbReference>
<organism evidence="12 13">
    <name type="scientific">Streptomyces thermolineatus</name>
    <dbReference type="NCBI Taxonomy" id="44033"/>
    <lineage>
        <taxon>Bacteria</taxon>
        <taxon>Bacillati</taxon>
        <taxon>Actinomycetota</taxon>
        <taxon>Actinomycetes</taxon>
        <taxon>Kitasatosporales</taxon>
        <taxon>Streptomycetaceae</taxon>
        <taxon>Streptomyces</taxon>
    </lineage>
</organism>
<dbReference type="PANTHER" id="PTHR11579:SF0">
    <property type="entry name" value="PROTEIN-L-ISOASPARTATE(D-ASPARTATE) O-METHYLTRANSFERASE"/>
    <property type="match status" value="1"/>
</dbReference>
<dbReference type="InterPro" id="IPR029063">
    <property type="entry name" value="SAM-dependent_MTases_sf"/>
</dbReference>
<reference evidence="13" key="1">
    <citation type="journal article" date="2019" name="Int. J. Syst. Evol. Microbiol.">
        <title>The Global Catalogue of Microorganisms (GCM) 10K type strain sequencing project: providing services to taxonomists for standard genome sequencing and annotation.</title>
        <authorList>
            <consortium name="The Broad Institute Genomics Platform"/>
            <consortium name="The Broad Institute Genome Sequencing Center for Infectious Disease"/>
            <person name="Wu L."/>
            <person name="Ma J."/>
        </authorList>
    </citation>
    <scope>NUCLEOTIDE SEQUENCE [LARGE SCALE GENOMIC DNA]</scope>
    <source>
        <strain evidence="13">JCM 6307</strain>
    </source>
</reference>
<comment type="similarity">
    <text evidence="2">Belongs to the methyltransferase superfamily. L-isoaspartyl/D-aspartyl protein methyltransferase family.</text>
</comment>
<dbReference type="CDD" id="cd02440">
    <property type="entry name" value="AdoMet_MTases"/>
    <property type="match status" value="1"/>
</dbReference>
<evidence type="ECO:0000313" key="12">
    <source>
        <dbReference type="EMBL" id="GAA2499736.1"/>
    </source>
</evidence>
<accession>A0ABP5ZP34</accession>
<comment type="caution">
    <text evidence="12">The sequence shown here is derived from an EMBL/GenBank/DDBJ whole genome shotgun (WGS) entry which is preliminary data.</text>
</comment>
<dbReference type="EMBL" id="BAAATA010000027">
    <property type="protein sequence ID" value="GAA2499736.1"/>
    <property type="molecule type" value="Genomic_DNA"/>
</dbReference>
<dbReference type="Gene3D" id="3.40.50.150">
    <property type="entry name" value="Vaccinia Virus protein VP39"/>
    <property type="match status" value="1"/>
</dbReference>
<keyword evidence="6 12" id="KW-0489">Methyltransferase</keyword>
<evidence type="ECO:0000256" key="7">
    <source>
        <dbReference type="ARBA" id="ARBA00022679"/>
    </source>
</evidence>
<dbReference type="PANTHER" id="PTHR11579">
    <property type="entry name" value="PROTEIN-L-ISOASPARTATE O-METHYLTRANSFERASE"/>
    <property type="match status" value="1"/>
</dbReference>
<dbReference type="GO" id="GO:0008168">
    <property type="term" value="F:methyltransferase activity"/>
    <property type="evidence" value="ECO:0007669"/>
    <property type="project" value="UniProtKB-KW"/>
</dbReference>
<name>A0ABP5ZP34_9ACTN</name>
<evidence type="ECO:0000256" key="5">
    <source>
        <dbReference type="ARBA" id="ARBA00022490"/>
    </source>
</evidence>
<evidence type="ECO:0000256" key="11">
    <source>
        <dbReference type="ARBA" id="ARBA00031350"/>
    </source>
</evidence>
<dbReference type="GO" id="GO:0032259">
    <property type="term" value="P:methylation"/>
    <property type="evidence" value="ECO:0007669"/>
    <property type="project" value="UniProtKB-KW"/>
</dbReference>
<comment type="subcellular location">
    <subcellularLocation>
        <location evidence="1">Cytoplasm</location>
    </subcellularLocation>
</comment>
<evidence type="ECO:0000256" key="6">
    <source>
        <dbReference type="ARBA" id="ARBA00022603"/>
    </source>
</evidence>
<dbReference type="Pfam" id="PF01135">
    <property type="entry name" value="PCMT"/>
    <property type="match status" value="1"/>
</dbReference>
<keyword evidence="8" id="KW-0949">S-adenosyl-L-methionine</keyword>
<evidence type="ECO:0000256" key="1">
    <source>
        <dbReference type="ARBA" id="ARBA00004496"/>
    </source>
</evidence>
<evidence type="ECO:0000256" key="8">
    <source>
        <dbReference type="ARBA" id="ARBA00022691"/>
    </source>
</evidence>
<dbReference type="SUPFAM" id="SSF53335">
    <property type="entry name" value="S-adenosyl-L-methionine-dependent methyltransferases"/>
    <property type="match status" value="1"/>
</dbReference>
<keyword evidence="7" id="KW-0808">Transferase</keyword>
<evidence type="ECO:0000256" key="10">
    <source>
        <dbReference type="ARBA" id="ARBA00031323"/>
    </source>
</evidence>
<protein>
    <recommendedName>
        <fullName evidence="4">Protein-L-isoaspartate O-methyltransferase</fullName>
        <ecNumber evidence="3">2.1.1.77</ecNumber>
    </recommendedName>
    <alternativeName>
        <fullName evidence="11">L-isoaspartyl protein carboxyl methyltransferase</fullName>
    </alternativeName>
    <alternativeName>
        <fullName evidence="9">Protein L-isoaspartyl methyltransferase</fullName>
    </alternativeName>
    <alternativeName>
        <fullName evidence="10">Protein-beta-aspartate methyltransferase</fullName>
    </alternativeName>
</protein>
<keyword evidence="13" id="KW-1185">Reference proteome</keyword>
<keyword evidence="5" id="KW-0963">Cytoplasm</keyword>
<dbReference type="InterPro" id="IPR000682">
    <property type="entry name" value="PCMT"/>
</dbReference>
<evidence type="ECO:0000256" key="2">
    <source>
        <dbReference type="ARBA" id="ARBA00005369"/>
    </source>
</evidence>